<evidence type="ECO:0000313" key="2">
    <source>
        <dbReference type="EMBL" id="TJZ56806.1"/>
    </source>
</evidence>
<dbReference type="SUPFAM" id="SSF56752">
    <property type="entry name" value="D-aminoacid aminotransferase-like PLP-dependent enzymes"/>
    <property type="match status" value="1"/>
</dbReference>
<comment type="similarity">
    <text evidence="1">Belongs to the class-IV pyridoxal-phosphate-dependent aminotransferase family.</text>
</comment>
<dbReference type="InterPro" id="IPR050571">
    <property type="entry name" value="Class-IV_PLP-Dep_Aminotrnsfr"/>
</dbReference>
<dbReference type="InterPro" id="IPR001544">
    <property type="entry name" value="Aminotrans_IV"/>
</dbReference>
<accession>A0A4U0NQL7</accession>
<evidence type="ECO:0000256" key="1">
    <source>
        <dbReference type="ARBA" id="ARBA00009320"/>
    </source>
</evidence>
<keyword evidence="2" id="KW-0808">Transferase</keyword>
<gene>
    <name evidence="2" type="ORF">FCH28_04585</name>
</gene>
<dbReference type="Pfam" id="PF01063">
    <property type="entry name" value="Aminotran_4"/>
    <property type="match status" value="1"/>
</dbReference>
<dbReference type="NCBIfam" id="NF006734">
    <property type="entry name" value="PRK09266.1"/>
    <property type="match status" value="1"/>
</dbReference>
<dbReference type="GO" id="GO:0008696">
    <property type="term" value="F:4-amino-4-deoxychorismate lyase activity"/>
    <property type="evidence" value="ECO:0007669"/>
    <property type="project" value="TreeGrafter"/>
</dbReference>
<keyword evidence="3" id="KW-1185">Reference proteome</keyword>
<dbReference type="InterPro" id="IPR036038">
    <property type="entry name" value="Aminotransferase-like"/>
</dbReference>
<proteinExistence type="inferred from homology"/>
<dbReference type="RefSeq" id="WP_136738426.1">
    <property type="nucleotide sequence ID" value="NZ_SUMB01000002.1"/>
</dbReference>
<reference evidence="2 3" key="1">
    <citation type="submission" date="2019-04" db="EMBL/GenBank/DDBJ databases">
        <title>Streptomyces piniterrae sp. nov., a heliquinomycin-producing actinomycete isolated from rhizosphere soil of Pinus yunnanensis.</title>
        <authorList>
            <person name="Zhuang X."/>
            <person name="Zhao J."/>
        </authorList>
    </citation>
    <scope>NUCLEOTIDE SEQUENCE [LARGE SCALE GENOMIC DNA]</scope>
    <source>
        <strain evidence="3">jys28</strain>
    </source>
</reference>
<dbReference type="InterPro" id="IPR043131">
    <property type="entry name" value="BCAT-like_N"/>
</dbReference>
<dbReference type="Proteomes" id="UP000308697">
    <property type="component" value="Unassembled WGS sequence"/>
</dbReference>
<dbReference type="Gene3D" id="3.20.10.10">
    <property type="entry name" value="D-amino Acid Aminotransferase, subunit A, domain 2"/>
    <property type="match status" value="1"/>
</dbReference>
<dbReference type="Gene3D" id="3.30.470.10">
    <property type="match status" value="1"/>
</dbReference>
<dbReference type="GO" id="GO:0008483">
    <property type="term" value="F:transaminase activity"/>
    <property type="evidence" value="ECO:0007669"/>
    <property type="project" value="UniProtKB-KW"/>
</dbReference>
<dbReference type="EMBL" id="SUMB01000002">
    <property type="protein sequence ID" value="TJZ56806.1"/>
    <property type="molecule type" value="Genomic_DNA"/>
</dbReference>
<sequence length="259" mass="28233">MALLDGHPADPDALRTLALTNYGHFTSMRVDDQHVRGLTRHLERLVSDCRTVFGADLDPDQVRRYVREAVGDKPGAFVVRVTILDPGLDIGNPAAANDPHVLVTHRPAGALPLPPLRVKTIRYQRDVAQVKHTGLFGVLHHRRAAQLAGFDDALFVDPDGRVSEGGTWNVGFIDANGHVVWPEADVLPGVTMALLQDLHAHTVAPVAIDELPYMQAAFATNTTIGVRAISAVDDNELTAEHPVIVELRESFLTLRGEQL</sequence>
<keyword evidence="2" id="KW-0032">Aminotransferase</keyword>
<name>A0A4U0NQL7_9ACTN</name>
<organism evidence="2 3">
    <name type="scientific">Streptomyces piniterrae</name>
    <dbReference type="NCBI Taxonomy" id="2571125"/>
    <lineage>
        <taxon>Bacteria</taxon>
        <taxon>Bacillati</taxon>
        <taxon>Actinomycetota</taxon>
        <taxon>Actinomycetes</taxon>
        <taxon>Kitasatosporales</taxon>
        <taxon>Streptomycetaceae</taxon>
        <taxon>Streptomyces</taxon>
    </lineage>
</organism>
<dbReference type="GO" id="GO:0008153">
    <property type="term" value="P:4-aminobenzoate biosynthetic process"/>
    <property type="evidence" value="ECO:0007669"/>
    <property type="project" value="TreeGrafter"/>
</dbReference>
<dbReference type="AlphaFoldDB" id="A0A4U0NQL7"/>
<dbReference type="PANTHER" id="PTHR42743:SF2">
    <property type="entry name" value="AMINODEOXYCHORISMATE LYASE"/>
    <property type="match status" value="1"/>
</dbReference>
<protein>
    <submittedName>
        <fullName evidence="2">Aminotransferase</fullName>
    </submittedName>
</protein>
<dbReference type="PANTHER" id="PTHR42743">
    <property type="entry name" value="AMINO-ACID AMINOTRANSFERASE"/>
    <property type="match status" value="1"/>
</dbReference>
<comment type="caution">
    <text evidence="2">The sequence shown here is derived from an EMBL/GenBank/DDBJ whole genome shotgun (WGS) entry which is preliminary data.</text>
</comment>
<evidence type="ECO:0000313" key="3">
    <source>
        <dbReference type="Proteomes" id="UP000308697"/>
    </source>
</evidence>
<dbReference type="GO" id="GO:0005829">
    <property type="term" value="C:cytosol"/>
    <property type="evidence" value="ECO:0007669"/>
    <property type="project" value="TreeGrafter"/>
</dbReference>
<dbReference type="InterPro" id="IPR043132">
    <property type="entry name" value="BCAT-like_C"/>
</dbReference>
<dbReference type="OrthoDB" id="8912228at2"/>